<protein>
    <submittedName>
        <fullName evidence="1">Uncharacterized protein</fullName>
    </submittedName>
</protein>
<name>A0A382K7A3_9ZZZZ</name>
<organism evidence="1">
    <name type="scientific">marine metagenome</name>
    <dbReference type="NCBI Taxonomy" id="408172"/>
    <lineage>
        <taxon>unclassified sequences</taxon>
        <taxon>metagenomes</taxon>
        <taxon>ecological metagenomes</taxon>
    </lineage>
</organism>
<reference evidence="1" key="1">
    <citation type="submission" date="2018-05" db="EMBL/GenBank/DDBJ databases">
        <authorList>
            <person name="Lanie J.A."/>
            <person name="Ng W.-L."/>
            <person name="Kazmierczak K.M."/>
            <person name="Andrzejewski T.M."/>
            <person name="Davidsen T.M."/>
            <person name="Wayne K.J."/>
            <person name="Tettelin H."/>
            <person name="Glass J.I."/>
            <person name="Rusch D."/>
            <person name="Podicherti R."/>
            <person name="Tsui H.-C.T."/>
            <person name="Winkler M.E."/>
        </authorList>
    </citation>
    <scope>NUCLEOTIDE SEQUENCE</scope>
</reference>
<dbReference type="EMBL" id="UINC01078312">
    <property type="protein sequence ID" value="SVC19272.1"/>
    <property type="molecule type" value="Genomic_DNA"/>
</dbReference>
<accession>A0A382K7A3</accession>
<sequence>MVLYRHRLLGLRFARVTRRLRFEEQDVDVALGR</sequence>
<proteinExistence type="predicted"/>
<dbReference type="AlphaFoldDB" id="A0A382K7A3"/>
<gene>
    <name evidence="1" type="ORF">METZ01_LOCUS272126</name>
</gene>
<evidence type="ECO:0000313" key="1">
    <source>
        <dbReference type="EMBL" id="SVC19272.1"/>
    </source>
</evidence>